<name>I4YK87_9HYPH</name>
<proteinExistence type="predicted"/>
<dbReference type="Proteomes" id="UP000003947">
    <property type="component" value="Unassembled WGS sequence"/>
</dbReference>
<reference evidence="1 2" key="1">
    <citation type="submission" date="2012-02" db="EMBL/GenBank/DDBJ databases">
        <title>Improved High-Quality Draft sequence of Microvirga sp. WSM3557.</title>
        <authorList>
            <consortium name="US DOE Joint Genome Institute"/>
            <person name="Lucas S."/>
            <person name="Han J."/>
            <person name="Lapidus A."/>
            <person name="Cheng J.-F."/>
            <person name="Goodwin L."/>
            <person name="Pitluck S."/>
            <person name="Peters L."/>
            <person name="Zhang X."/>
            <person name="Detter J.C."/>
            <person name="Han C."/>
            <person name="Tapia R."/>
            <person name="Land M."/>
            <person name="Hauser L."/>
            <person name="Kyrpides N."/>
            <person name="Ivanova N."/>
            <person name="Pagani I."/>
            <person name="Brau L."/>
            <person name="Yates R."/>
            <person name="O'Hara G."/>
            <person name="Rui T."/>
            <person name="Howieson J."/>
            <person name="Reeve W."/>
            <person name="Woyke T."/>
        </authorList>
    </citation>
    <scope>NUCLEOTIDE SEQUENCE [LARGE SCALE GENOMIC DNA]</scope>
    <source>
        <strain evidence="1 2">WSM3557</strain>
    </source>
</reference>
<dbReference type="AlphaFoldDB" id="I4YK87"/>
<accession>I4YK87</accession>
<organism evidence="1 2">
    <name type="scientific">Microvirga lotononidis</name>
    <dbReference type="NCBI Taxonomy" id="864069"/>
    <lineage>
        <taxon>Bacteria</taxon>
        <taxon>Pseudomonadati</taxon>
        <taxon>Pseudomonadota</taxon>
        <taxon>Alphaproteobacteria</taxon>
        <taxon>Hyphomicrobiales</taxon>
        <taxon>Methylobacteriaceae</taxon>
        <taxon>Microvirga</taxon>
    </lineage>
</organism>
<dbReference type="NCBIfam" id="NF047593">
    <property type="entry name" value="IS66_ISAeme5_TnpA"/>
    <property type="match status" value="1"/>
</dbReference>
<dbReference type="RefSeq" id="WP_009495338.1">
    <property type="nucleotide sequence ID" value="NZ_CP141049.1"/>
</dbReference>
<keyword evidence="2" id="KW-1185">Reference proteome</keyword>
<gene>
    <name evidence="1" type="ORF">MicloDRAFT_00070320</name>
</gene>
<evidence type="ECO:0000313" key="2">
    <source>
        <dbReference type="Proteomes" id="UP000003947"/>
    </source>
</evidence>
<dbReference type="EMBL" id="JH660649">
    <property type="protein sequence ID" value="EIM24379.1"/>
    <property type="molecule type" value="Genomic_DNA"/>
</dbReference>
<dbReference type="HOGENOM" id="CLU_1946355_0_0_5"/>
<protein>
    <submittedName>
        <fullName evidence="1">Uncharacterized protein</fullName>
    </submittedName>
</protein>
<evidence type="ECO:0000313" key="1">
    <source>
        <dbReference type="EMBL" id="EIM24379.1"/>
    </source>
</evidence>
<dbReference type="PATRIC" id="fig|864069.3.peg.7533"/>
<sequence precursor="true">MHEMILIEIIDTPAEPSRGRHNPRVVKRKMSNFPTKARAGPPLTAPIVRSSALIRIVAPMVEDTVLLSTALPQTASRPPGQACGRPSWHQHVRDWNVSRLTRTAYCQSHDLEVYRFNQWVARLRRRLVL</sequence>